<dbReference type="AlphaFoldDB" id="A0A4V2KB74"/>
<dbReference type="EMBL" id="QJUI01000002">
    <property type="protein sequence ID" value="TBU83248.1"/>
    <property type="molecule type" value="Genomic_DNA"/>
</dbReference>
<gene>
    <name evidence="2" type="ORF">DNK06_02050</name>
</gene>
<dbReference type="OrthoDB" id="119951at2"/>
<sequence length="438" mass="48314">MMHSKELQTFVDQILARQTLPLPGVVVSVARGERLESAFHDRNLSAGRENVEERTRFRYGSFTKVLVAALVCQLVDKGLLALDDEVSRHLPEFTLADVTVRHLLSHTGGLIDLWHYAKTPDEVIAQVVKVGLCSEPGRLFSYSNPGYVVLGRLVERISGLDWVELLRREWLQPLGIDSITNGVETAAFEAQEYYFCQETRELREGALWPDTGMGFDAAGGRLQGTAQDAALIAAAIMTGTVPGNGTRLLSPSMVEQMLTPQAKVPGAGLIGSHWCLGWSLLTGERTSAPVYGHFGGTSVIVAACPRQDMTCAVLTNSPFGTRMGQSLVKHYFGKDPGTPEREPQSVPPHDLTRLVGRYKSETMEVEIRQENGLLLMTNPMDGQFIPLQHLYDLNFCMDFDAMVVDVVFMTASDEERPSLIHFALRALYRVPDQAQAPA</sequence>
<dbReference type="SUPFAM" id="SSF56601">
    <property type="entry name" value="beta-lactamase/transpeptidase-like"/>
    <property type="match status" value="1"/>
</dbReference>
<dbReference type="InterPro" id="IPR001466">
    <property type="entry name" value="Beta-lactam-related"/>
</dbReference>
<dbReference type="Pfam" id="PF00144">
    <property type="entry name" value="Beta-lactamase"/>
    <property type="match status" value="1"/>
</dbReference>
<accession>A0A4V2KB74</accession>
<dbReference type="Gene3D" id="3.40.710.10">
    <property type="entry name" value="DD-peptidase/beta-lactamase superfamily"/>
    <property type="match status" value="1"/>
</dbReference>
<proteinExistence type="predicted"/>
<evidence type="ECO:0000259" key="1">
    <source>
        <dbReference type="Pfam" id="PF00144"/>
    </source>
</evidence>
<dbReference type="Proteomes" id="UP000292302">
    <property type="component" value="Unassembled WGS sequence"/>
</dbReference>
<evidence type="ECO:0000313" key="2">
    <source>
        <dbReference type="EMBL" id="TBU83248.1"/>
    </source>
</evidence>
<name>A0A4V2KB74_9GAMM</name>
<dbReference type="InterPro" id="IPR050789">
    <property type="entry name" value="Diverse_Enzym_Activities"/>
</dbReference>
<feature type="domain" description="Beta-lactamase-related" evidence="1">
    <location>
        <begin position="22"/>
        <end position="322"/>
    </location>
</feature>
<evidence type="ECO:0000313" key="3">
    <source>
        <dbReference type="Proteomes" id="UP000292302"/>
    </source>
</evidence>
<keyword evidence="3" id="KW-1185">Reference proteome</keyword>
<comment type="caution">
    <text evidence="2">The sequence shown here is derived from an EMBL/GenBank/DDBJ whole genome shotgun (WGS) entry which is preliminary data.</text>
</comment>
<reference evidence="2 3" key="1">
    <citation type="submission" date="2018-06" db="EMBL/GenBank/DDBJ databases">
        <title>Three novel Pseudomonas species isolated from symptomatic oak.</title>
        <authorList>
            <person name="Bueno-Gonzalez V."/>
            <person name="Brady C."/>
        </authorList>
    </citation>
    <scope>NUCLEOTIDE SEQUENCE [LARGE SCALE GENOMIC DNA]</scope>
    <source>
        <strain evidence="2 3">P9A</strain>
    </source>
</reference>
<organism evidence="2 3">
    <name type="scientific">Phytopseudomonas daroniae</name>
    <dbReference type="NCBI Taxonomy" id="2487519"/>
    <lineage>
        <taxon>Bacteria</taxon>
        <taxon>Pseudomonadati</taxon>
        <taxon>Pseudomonadota</taxon>
        <taxon>Gammaproteobacteria</taxon>
        <taxon>Pseudomonadales</taxon>
        <taxon>Pseudomonadaceae</taxon>
        <taxon>Phytopseudomonas</taxon>
    </lineage>
</organism>
<dbReference type="PANTHER" id="PTHR43283">
    <property type="entry name" value="BETA-LACTAMASE-RELATED"/>
    <property type="match status" value="1"/>
</dbReference>
<protein>
    <recommendedName>
        <fullName evidence="1">Beta-lactamase-related domain-containing protein</fullName>
    </recommendedName>
</protein>
<dbReference type="RefSeq" id="WP_131178393.1">
    <property type="nucleotide sequence ID" value="NZ_QJUI01000002.1"/>
</dbReference>
<dbReference type="InterPro" id="IPR012338">
    <property type="entry name" value="Beta-lactam/transpept-like"/>
</dbReference>